<organism evidence="2 3">
    <name type="scientific">Soehngenia longivitae</name>
    <dbReference type="NCBI Taxonomy" id="2562294"/>
    <lineage>
        <taxon>Bacteria</taxon>
        <taxon>Bacillati</taxon>
        <taxon>Bacillota</taxon>
        <taxon>Tissierellia</taxon>
        <taxon>Tissierellales</taxon>
        <taxon>Tissierellaceae</taxon>
        <taxon>Soehngenia</taxon>
    </lineage>
</organism>
<gene>
    <name evidence="2" type="ORF">E4100_08510</name>
</gene>
<comment type="caution">
    <text evidence="2">The sequence shown here is derived from an EMBL/GenBank/DDBJ whole genome shotgun (WGS) entry which is preliminary data.</text>
</comment>
<dbReference type="EC" id="3.2.2.15" evidence="2"/>
<dbReference type="SMART" id="SM00987">
    <property type="entry name" value="UreE_C"/>
    <property type="match status" value="1"/>
</dbReference>
<dbReference type="NCBIfam" id="TIGR04274">
    <property type="entry name" value="hypoxanDNAglyco"/>
    <property type="match status" value="1"/>
</dbReference>
<dbReference type="SUPFAM" id="SSF52141">
    <property type="entry name" value="Uracil-DNA glycosylase-like"/>
    <property type="match status" value="1"/>
</dbReference>
<sequence>MIESFEPIESRNSKILILGSMPSVISLNKYQYYGNPQNAFWKIIFDLLEEEFVNDYEIKKNLLIKNHIALWDVIKLCERDGSSDSKIRNEEVNDFESFFKEHMKLKAVFFNGKKAQEIFIKKVMGKAHIPTEIIYEALPSTSPANVMKYEDKKKAWGKILEFL</sequence>
<evidence type="ECO:0000313" key="2">
    <source>
        <dbReference type="EMBL" id="TFZ39382.1"/>
    </source>
</evidence>
<dbReference type="Proteomes" id="UP000298381">
    <property type="component" value="Unassembled WGS sequence"/>
</dbReference>
<evidence type="ECO:0000259" key="1">
    <source>
        <dbReference type="SMART" id="SM00986"/>
    </source>
</evidence>
<dbReference type="OrthoDB" id="9796171at2"/>
<dbReference type="InterPro" id="IPR005122">
    <property type="entry name" value="Uracil-DNA_glycosylase-like"/>
</dbReference>
<dbReference type="AlphaFoldDB" id="A0A4Z0D4U4"/>
<dbReference type="Gene3D" id="3.40.470.10">
    <property type="entry name" value="Uracil-DNA glycosylase-like domain"/>
    <property type="match status" value="1"/>
</dbReference>
<feature type="domain" description="Uracil-DNA glycosylase-like" evidence="1">
    <location>
        <begin position="6"/>
        <end position="160"/>
    </location>
</feature>
<keyword evidence="3" id="KW-1185">Reference proteome</keyword>
<name>A0A4Z0D4U4_9FIRM</name>
<proteinExistence type="predicted"/>
<protein>
    <submittedName>
        <fullName evidence="2">DNA-deoxyinosine glycosylase</fullName>
        <ecNumber evidence="2">3.2.2.15</ecNumber>
    </submittedName>
</protein>
<dbReference type="Pfam" id="PF03167">
    <property type="entry name" value="UDG"/>
    <property type="match status" value="1"/>
</dbReference>
<dbReference type="GO" id="GO:0033958">
    <property type="term" value="F:DNA-deoxyinosine glycosylase activity"/>
    <property type="evidence" value="ECO:0007669"/>
    <property type="project" value="UniProtKB-EC"/>
</dbReference>
<keyword evidence="2" id="KW-0378">Hydrolase</keyword>
<dbReference type="SMART" id="SM00986">
    <property type="entry name" value="UDG"/>
    <property type="match status" value="1"/>
</dbReference>
<keyword evidence="2" id="KW-0326">Glycosidase</keyword>
<reference evidence="2 3" key="1">
    <citation type="submission" date="2019-03" db="EMBL/GenBank/DDBJ databases">
        <title>Draft genome sequence data and analysis of a Fermenting Bacterium, Soehngenia longevitae strain 1933PT, isolated from petroleum reservoir in Azerbaijan.</title>
        <authorList>
            <person name="Grouzdev D.S."/>
            <person name="Bidzhieva S.K."/>
            <person name="Sokolova D.S."/>
            <person name="Tourova T.P."/>
            <person name="Poltaraus A.B."/>
            <person name="Nazina T.N."/>
        </authorList>
    </citation>
    <scope>NUCLEOTIDE SEQUENCE [LARGE SCALE GENOMIC DNA]</scope>
    <source>
        <strain evidence="2 3">1933P</strain>
    </source>
</reference>
<dbReference type="InterPro" id="IPR036895">
    <property type="entry name" value="Uracil-DNA_glycosylase-like_sf"/>
</dbReference>
<dbReference type="RefSeq" id="WP_135271624.1">
    <property type="nucleotide sequence ID" value="NZ_SRIB01000013.1"/>
</dbReference>
<dbReference type="InterPro" id="IPR026353">
    <property type="entry name" value="Hypoxan-DNA_Glyclase"/>
</dbReference>
<evidence type="ECO:0000313" key="3">
    <source>
        <dbReference type="Proteomes" id="UP000298381"/>
    </source>
</evidence>
<dbReference type="CDD" id="cd10032">
    <property type="entry name" value="UDG-F6_HDG"/>
    <property type="match status" value="1"/>
</dbReference>
<dbReference type="EMBL" id="SRIB01000013">
    <property type="protein sequence ID" value="TFZ39382.1"/>
    <property type="molecule type" value="Genomic_DNA"/>
</dbReference>
<accession>A0A4Z0D4U4</accession>